<proteinExistence type="inferred from homology"/>
<evidence type="ECO:0000256" key="8">
    <source>
        <dbReference type="PROSITE-ProRule" id="PRU00657"/>
    </source>
</evidence>
<dbReference type="CDD" id="cd18802">
    <property type="entry name" value="SF2_C_dicer"/>
    <property type="match status" value="1"/>
</dbReference>
<evidence type="ECO:0000259" key="14">
    <source>
        <dbReference type="PROSITE" id="PS51327"/>
    </source>
</evidence>
<dbReference type="EMBL" id="JBBWRZ010000001">
    <property type="protein sequence ID" value="KAK8247243.1"/>
    <property type="molecule type" value="Genomic_DNA"/>
</dbReference>
<sequence length="1829" mass="206441">MRMLRAFPRAATPRHVRHWLRAPICLTENCSLRRPYTLPLRRLSNIRQYSSSPTVTIMEILPSPPGVVAELRKQMPKTNGENSFRLRSYQTEMVEESLKRNIIVTMDTGSGKTHIAIARCAAELESCDPSKIVWFLAPTNPLCSQQARLFEENLPAYQLRLLSGNDNVDAWSNQSVWDAVLKNVRIVVSTPQILLDALGHGFVKMSGIALLVFDEAHMCRGKHPASMIMQNFYHSNNLLDEPPSLPNILGLTATPVLNASADNLNIIEKALSAIAVAPKMHRTELIQYTHKPELLRISYDPSFSEPTQGPPALIALSRAYHKYDIEQDPYIVSLRKRSLEQSGSSQQKTFNELTKLLQNRKTYVHEQLKRLYLRAQHVFDELGEAATNFYLRSVIEKFGRYVETMRMNYTDWMDEEGEYLKNIFSKIEKCPPSTSESIPPKMEALVSFLVSEARPEFTCIIFATERATVAAMKFALDQNSRTRGLFNIGTFVGASMSGKRKSSLALCDLANIKQQEETLDDFRIGKKNLIISTSVLEEGIDISKCNTVICFDEPPNMQSFVQRRGRARKEDSKYVILLPNDSPLVSHPEEWMRIEEDMQRVYQNHSREIQEAEDREHQSEEDHLYLTYHVKSTGAKMPLEQAVPHLFRFCSILQGQSQYVDTRPEFSFEKNDKGLVTASVDLPVTLETKLRHHKSERAWITERAARNDAALQAYKAMHQSGLVNDNLIPLAITNDLEPFENADDNRYRNTPSIVLISGRENPWLEIAAHMKRPDVKQWSRIKISVEVNGEDFETVMSIPAAIPTPSELNLYWNGNVSYKARFEYLGTATYSPEEVESLQESTSALFTSSGIGISEKHDDLMVLFERSGSKGLILREGRAFKCLKMPAEEVYQAIESGANPSLGLAELLSDPNSKHTVENFSHGTENTEGEPQGLQVSLCHFQKPGGTLLKNSKQLARMGKHQIVPASSVLINSLPLGYSILARCLPPILHQLESLMVADRLRSTVVAEVGYNDLELVLRALSASQAEDLDYQRLEFLGDTILKFITCVNLMADHLKWPESFLTKRKDGLVSNRVLTKASLNAGLDRFLNLHPFVQEKKWRLQSASEILEESELTMRKASSKTIADVVESLIGAAFIEGGIPKALRCIQTLLPINPWKSIDEQRLTLASYYTSQAELLAKPIHLEPLEELLGYKFRNRLILLEAMTHASCTNFRGGATGSYERLEFLGDSVLDLIVGRRIFAHGQELSPGTMHELKTTAVSLSMLTFLFFERTQTRSLSRVKVDKNTGEAVIEEEAEHKRVDLWHWIRHSSPALLESLRTCKARHEKMRDAMWHALHNDKYFPWILFEEGEIETKVASDVLEAIIGAIFIDSIQNCTPTTGAIDPFGNPNADDPNPLTSQTSGLAACEDFLGRIGLLDILDRLLRDKVNCLNPRARLLDFIPASLRDSLKYRPVYDEKKEIWRCMVLLGDRVLVEENAIATPKKMIAIRMASNLCLWVLNQGKAAGKRVYNIGRQATRVELGMQEDFKESDDEYESAVETMDLDQNVWSSDNEDEFFDAADPQALLDGYGESEHIDEHVDIIGLVEAYDYTDDALLTEGSITFADTKQSKVGEDAEEEVDEEMGEAAEENARDEDEEMEDAKGEEVKDVEELDDTKGPKPTNLLDWSAVSRSKIASLQNDALKRMEYGEKWRVRGVEGFFQTTTKAGTAAYIRPGQTSLEPSKLRELAKSAELRDLQIKEIGRKLRASSAPPSPDRPSLSIRRASPSTRRSSMSARSTSSSGSTFSESRGKRRLKKHIRKCIRRAERFKAEGREDSKLTYYLAKHNSLPS</sequence>
<evidence type="ECO:0000256" key="7">
    <source>
        <dbReference type="ARBA" id="ARBA00023118"/>
    </source>
</evidence>
<keyword evidence="7" id="KW-0051">Antiviral defense</keyword>
<dbReference type="SMART" id="SM00535">
    <property type="entry name" value="RIBOc"/>
    <property type="match status" value="2"/>
</dbReference>
<feature type="domain" description="Helicase C-terminal" evidence="13">
    <location>
        <begin position="441"/>
        <end position="620"/>
    </location>
</feature>
<evidence type="ECO:0000313" key="15">
    <source>
        <dbReference type="EMBL" id="KAK8247243.1"/>
    </source>
</evidence>
<dbReference type="SMART" id="SM00487">
    <property type="entry name" value="DEXDc"/>
    <property type="match status" value="1"/>
</dbReference>
<evidence type="ECO:0000313" key="16">
    <source>
        <dbReference type="Proteomes" id="UP001492380"/>
    </source>
</evidence>
<dbReference type="PROSITE" id="PS00517">
    <property type="entry name" value="RNASE_3_1"/>
    <property type="match status" value="1"/>
</dbReference>
<dbReference type="PROSITE" id="PS51192">
    <property type="entry name" value="HELICASE_ATP_BIND_1"/>
    <property type="match status" value="1"/>
</dbReference>
<gene>
    <name evidence="15" type="ORF">HDK90DRAFT_473913</name>
</gene>
<keyword evidence="1" id="KW-0930">Antiviral protein</keyword>
<keyword evidence="4" id="KW-0378">Hydrolase</keyword>
<dbReference type="InterPro" id="IPR036389">
    <property type="entry name" value="RNase_III_sf"/>
</dbReference>
<dbReference type="PANTHER" id="PTHR14950">
    <property type="entry name" value="DICER-RELATED"/>
    <property type="match status" value="1"/>
</dbReference>
<evidence type="ECO:0000256" key="1">
    <source>
        <dbReference type="ARBA" id="ARBA00022721"/>
    </source>
</evidence>
<dbReference type="InterPro" id="IPR001650">
    <property type="entry name" value="Helicase_C-like"/>
</dbReference>
<dbReference type="InterPro" id="IPR027417">
    <property type="entry name" value="P-loop_NTPase"/>
</dbReference>
<dbReference type="Gene3D" id="3.30.160.380">
    <property type="entry name" value="Dicer dimerisation domain"/>
    <property type="match status" value="1"/>
</dbReference>
<evidence type="ECO:0000256" key="2">
    <source>
        <dbReference type="ARBA" id="ARBA00022737"/>
    </source>
</evidence>
<evidence type="ECO:0000259" key="12">
    <source>
        <dbReference type="PROSITE" id="PS51192"/>
    </source>
</evidence>
<dbReference type="InterPro" id="IPR011545">
    <property type="entry name" value="DEAD/DEAH_box_helicase_dom"/>
</dbReference>
<dbReference type="InterPro" id="IPR005034">
    <property type="entry name" value="Dicer_dimerisation"/>
</dbReference>
<keyword evidence="8" id="KW-0694">RNA-binding</keyword>
<evidence type="ECO:0000256" key="9">
    <source>
        <dbReference type="SAM" id="Coils"/>
    </source>
</evidence>
<keyword evidence="2" id="KW-0677">Repeat</keyword>
<dbReference type="PROSITE" id="PS51194">
    <property type="entry name" value="HELICASE_CTER"/>
    <property type="match status" value="1"/>
</dbReference>
<feature type="region of interest" description="Disordered" evidence="10">
    <location>
        <begin position="1740"/>
        <end position="1798"/>
    </location>
</feature>
<evidence type="ECO:0000256" key="6">
    <source>
        <dbReference type="ARBA" id="ARBA00022840"/>
    </source>
</evidence>
<feature type="coiled-coil region" evidence="9">
    <location>
        <begin position="595"/>
        <end position="622"/>
    </location>
</feature>
<protein>
    <recommendedName>
        <fullName evidence="17">Dicer-like protein 2</fullName>
    </recommendedName>
</protein>
<evidence type="ECO:0000256" key="10">
    <source>
        <dbReference type="SAM" id="MobiDB-lite"/>
    </source>
</evidence>
<accession>A0ABR1Z4C6</accession>
<dbReference type="Pfam" id="PF00271">
    <property type="entry name" value="Helicase_C"/>
    <property type="match status" value="1"/>
</dbReference>
<dbReference type="Proteomes" id="UP001492380">
    <property type="component" value="Unassembled WGS sequence"/>
</dbReference>
<evidence type="ECO:0000259" key="13">
    <source>
        <dbReference type="PROSITE" id="PS51194"/>
    </source>
</evidence>
<dbReference type="CDD" id="cd00593">
    <property type="entry name" value="RIBOc"/>
    <property type="match status" value="2"/>
</dbReference>
<feature type="domain" description="Helicase ATP-binding" evidence="12">
    <location>
        <begin position="93"/>
        <end position="273"/>
    </location>
</feature>
<dbReference type="Pfam" id="PF03368">
    <property type="entry name" value="Dicer_dimer"/>
    <property type="match status" value="1"/>
</dbReference>
<evidence type="ECO:0000256" key="4">
    <source>
        <dbReference type="ARBA" id="ARBA00022801"/>
    </source>
</evidence>
<keyword evidence="6" id="KW-0067">ATP-binding</keyword>
<feature type="region of interest" description="Disordered" evidence="10">
    <location>
        <begin position="1606"/>
        <end position="1661"/>
    </location>
</feature>
<keyword evidence="16" id="KW-1185">Reference proteome</keyword>
<dbReference type="CDD" id="cd18034">
    <property type="entry name" value="DEXHc_dicer"/>
    <property type="match status" value="1"/>
</dbReference>
<dbReference type="InterPro" id="IPR014001">
    <property type="entry name" value="Helicase_ATP-bd"/>
</dbReference>
<evidence type="ECO:0000256" key="5">
    <source>
        <dbReference type="ARBA" id="ARBA00022806"/>
    </source>
</evidence>
<keyword evidence="9" id="KW-0175">Coiled coil</keyword>
<evidence type="ECO:0008006" key="17">
    <source>
        <dbReference type="Google" id="ProtNLM"/>
    </source>
</evidence>
<comment type="similarity">
    <text evidence="8">Belongs to the helicase family. Dicer subfamily.</text>
</comment>
<dbReference type="SUPFAM" id="SSF52540">
    <property type="entry name" value="P-loop containing nucleoside triphosphate hydrolases"/>
    <property type="match status" value="1"/>
</dbReference>
<dbReference type="SMART" id="SM00490">
    <property type="entry name" value="HELICc"/>
    <property type="match status" value="1"/>
</dbReference>
<feature type="compositionally biased region" description="Acidic residues" evidence="10">
    <location>
        <begin position="1613"/>
        <end position="1638"/>
    </location>
</feature>
<evidence type="ECO:0000259" key="11">
    <source>
        <dbReference type="PROSITE" id="PS50142"/>
    </source>
</evidence>
<name>A0ABR1Z4C6_9PEZI</name>
<dbReference type="PROSITE" id="PS51327">
    <property type="entry name" value="DICER_DSRBF"/>
    <property type="match status" value="1"/>
</dbReference>
<feature type="domain" description="Dicer dsRNA-binding fold" evidence="14">
    <location>
        <begin position="642"/>
        <end position="737"/>
    </location>
</feature>
<feature type="domain" description="RNase III" evidence="11">
    <location>
        <begin position="1183"/>
        <end position="1372"/>
    </location>
</feature>
<dbReference type="InterPro" id="IPR038248">
    <property type="entry name" value="Dicer_dimer_sf"/>
</dbReference>
<comment type="caution">
    <text evidence="15">The sequence shown here is derived from an EMBL/GenBank/DDBJ whole genome shotgun (WGS) entry which is preliminary data.</text>
</comment>
<organism evidence="15 16">
    <name type="scientific">Phyllosticta capitalensis</name>
    <dbReference type="NCBI Taxonomy" id="121624"/>
    <lineage>
        <taxon>Eukaryota</taxon>
        <taxon>Fungi</taxon>
        <taxon>Dikarya</taxon>
        <taxon>Ascomycota</taxon>
        <taxon>Pezizomycotina</taxon>
        <taxon>Dothideomycetes</taxon>
        <taxon>Dothideomycetes incertae sedis</taxon>
        <taxon>Botryosphaeriales</taxon>
        <taxon>Phyllostictaceae</taxon>
        <taxon>Phyllosticta</taxon>
    </lineage>
</organism>
<dbReference type="PROSITE" id="PS50142">
    <property type="entry name" value="RNASE_3_2"/>
    <property type="match status" value="2"/>
</dbReference>
<dbReference type="Pfam" id="PF00636">
    <property type="entry name" value="Ribonuclease_3"/>
    <property type="match status" value="2"/>
</dbReference>
<feature type="domain" description="RNase III" evidence="11">
    <location>
        <begin position="998"/>
        <end position="1139"/>
    </location>
</feature>
<dbReference type="Pfam" id="PF00270">
    <property type="entry name" value="DEAD"/>
    <property type="match status" value="1"/>
</dbReference>
<evidence type="ECO:0000256" key="3">
    <source>
        <dbReference type="ARBA" id="ARBA00022741"/>
    </source>
</evidence>
<dbReference type="InterPro" id="IPR000999">
    <property type="entry name" value="RNase_III_dom"/>
</dbReference>
<dbReference type="PANTHER" id="PTHR14950:SF37">
    <property type="entry name" value="ENDORIBONUCLEASE DICER"/>
    <property type="match status" value="1"/>
</dbReference>
<reference evidence="15 16" key="1">
    <citation type="submission" date="2024-04" db="EMBL/GenBank/DDBJ databases">
        <title>Phyllosticta paracitricarpa is synonymous to the EU quarantine fungus P. citricarpa based on phylogenomic analyses.</title>
        <authorList>
            <consortium name="Lawrence Berkeley National Laboratory"/>
            <person name="Van Ingen-Buijs V.A."/>
            <person name="Van Westerhoven A.C."/>
            <person name="Haridas S."/>
            <person name="Skiadas P."/>
            <person name="Martin F."/>
            <person name="Groenewald J.Z."/>
            <person name="Crous P.W."/>
            <person name="Seidl M.F."/>
        </authorList>
    </citation>
    <scope>NUCLEOTIDE SEQUENCE [LARGE SCALE GENOMIC DNA]</scope>
    <source>
        <strain evidence="15 16">CBS 123374</strain>
    </source>
</reference>
<dbReference type="SUPFAM" id="SSF69065">
    <property type="entry name" value="RNase III domain-like"/>
    <property type="match status" value="2"/>
</dbReference>
<dbReference type="Gene3D" id="3.40.50.300">
    <property type="entry name" value="P-loop containing nucleotide triphosphate hydrolases"/>
    <property type="match status" value="2"/>
</dbReference>
<keyword evidence="5" id="KW-0347">Helicase</keyword>
<keyword evidence="3" id="KW-0547">Nucleotide-binding</keyword>
<dbReference type="Gene3D" id="1.10.1520.10">
    <property type="entry name" value="Ribonuclease III domain"/>
    <property type="match status" value="2"/>
</dbReference>
<feature type="compositionally biased region" description="Low complexity" evidence="10">
    <location>
        <begin position="1755"/>
        <end position="1786"/>
    </location>
</feature>
<feature type="compositionally biased region" description="Basic residues" evidence="10">
    <location>
        <begin position="1789"/>
        <end position="1798"/>
    </location>
</feature>